<reference evidence="2" key="1">
    <citation type="submission" date="2023-10" db="EMBL/GenBank/DDBJ databases">
        <title>Development of a sustainable strategy for remediation of hydrocarbon-contaminated territories based on the waste exchange concept.</title>
        <authorList>
            <person name="Krivoruchko A."/>
        </authorList>
    </citation>
    <scope>NUCLEOTIDE SEQUENCE</scope>
    <source>
        <strain evidence="2">IEGM 68</strain>
    </source>
</reference>
<dbReference type="Proteomes" id="UP001185863">
    <property type="component" value="Unassembled WGS sequence"/>
</dbReference>
<evidence type="ECO:0008006" key="4">
    <source>
        <dbReference type="Google" id="ProtNLM"/>
    </source>
</evidence>
<dbReference type="RefSeq" id="WP_317745270.1">
    <property type="nucleotide sequence ID" value="NZ_JAWLUP010000011.1"/>
</dbReference>
<accession>A0AAE4UXT2</accession>
<sequence length="345" mass="37526">MRRGTWADDLSAITAISRDAVVRTAELERLGIAKGTISARCGERGPWQRILPGVVLLHNGPPTTLQRNLAALEYGGPDSLLSGHAALTALGYNRSASRNDVLLLVPSVCHRRDWAYVKVERTWRMPTPVQRGLLRLAPPERSLLDAARRTLLPDRCRALLADGIQRGDVTVDDLARELASGSHRGSHVPRAVLRELSEDAHSVAEVHARMLYAASDLPPLQQGVDVLSATGQWLARPEGWLDDVALAWELDSPRYHFSPELHDATIIRRARMQREGIVVVSHSPEQISAAPATVLADLRAARSLAASRPRPSVFAATGHTRQSTGLPAEFGGGAEPMSQQSNQTV</sequence>
<evidence type="ECO:0000313" key="3">
    <source>
        <dbReference type="Proteomes" id="UP001185863"/>
    </source>
</evidence>
<evidence type="ECO:0000313" key="2">
    <source>
        <dbReference type="EMBL" id="MDV7264454.1"/>
    </source>
</evidence>
<proteinExistence type="predicted"/>
<evidence type="ECO:0000256" key="1">
    <source>
        <dbReference type="SAM" id="MobiDB-lite"/>
    </source>
</evidence>
<name>A0AAE4UXT2_9NOCA</name>
<comment type="caution">
    <text evidence="2">The sequence shown here is derived from an EMBL/GenBank/DDBJ whole genome shotgun (WGS) entry which is preliminary data.</text>
</comment>
<dbReference type="AlphaFoldDB" id="A0AAE4UXT2"/>
<dbReference type="EMBL" id="JAWLUP010000011">
    <property type="protein sequence ID" value="MDV7264454.1"/>
    <property type="molecule type" value="Genomic_DNA"/>
</dbReference>
<protein>
    <recommendedName>
        <fullName evidence="4">Transcriptional regulator</fullName>
    </recommendedName>
</protein>
<gene>
    <name evidence="2" type="ORF">R4315_07840</name>
</gene>
<organism evidence="2 3">
    <name type="scientific">Rhodococcus oxybenzonivorans</name>
    <dbReference type="NCBI Taxonomy" id="1990687"/>
    <lineage>
        <taxon>Bacteria</taxon>
        <taxon>Bacillati</taxon>
        <taxon>Actinomycetota</taxon>
        <taxon>Actinomycetes</taxon>
        <taxon>Mycobacteriales</taxon>
        <taxon>Nocardiaceae</taxon>
        <taxon>Rhodococcus</taxon>
    </lineage>
</organism>
<feature type="region of interest" description="Disordered" evidence="1">
    <location>
        <begin position="312"/>
        <end position="345"/>
    </location>
</feature>